<dbReference type="Proteomes" id="UP000887565">
    <property type="component" value="Unplaced"/>
</dbReference>
<accession>A0A915HJC6</accession>
<proteinExistence type="predicted"/>
<reference evidence="2" key="1">
    <citation type="submission" date="2022-11" db="UniProtKB">
        <authorList>
            <consortium name="WormBaseParasite"/>
        </authorList>
    </citation>
    <scope>IDENTIFICATION</scope>
</reference>
<evidence type="ECO:0000313" key="2">
    <source>
        <dbReference type="WBParaSite" id="nRc.2.0.1.t01426-RA"/>
    </source>
</evidence>
<evidence type="ECO:0000313" key="1">
    <source>
        <dbReference type="Proteomes" id="UP000887565"/>
    </source>
</evidence>
<keyword evidence="1" id="KW-1185">Reference proteome</keyword>
<dbReference type="WBParaSite" id="nRc.2.0.1.t01426-RA">
    <property type="protein sequence ID" value="nRc.2.0.1.t01426-RA"/>
    <property type="gene ID" value="nRc.2.0.1.g01426"/>
</dbReference>
<sequence>MNRASHGKNFIPGYCPGPAIPRLEAPVVNFDSVKISEPSLAVAYSRQKKGSQVRNANFKND</sequence>
<protein>
    <submittedName>
        <fullName evidence="2">Uncharacterized protein</fullName>
    </submittedName>
</protein>
<organism evidence="1 2">
    <name type="scientific">Romanomermis culicivorax</name>
    <name type="common">Nematode worm</name>
    <dbReference type="NCBI Taxonomy" id="13658"/>
    <lineage>
        <taxon>Eukaryota</taxon>
        <taxon>Metazoa</taxon>
        <taxon>Ecdysozoa</taxon>
        <taxon>Nematoda</taxon>
        <taxon>Enoplea</taxon>
        <taxon>Dorylaimia</taxon>
        <taxon>Mermithida</taxon>
        <taxon>Mermithoidea</taxon>
        <taxon>Mermithidae</taxon>
        <taxon>Romanomermis</taxon>
    </lineage>
</organism>
<dbReference type="AlphaFoldDB" id="A0A915HJC6"/>
<name>A0A915HJC6_ROMCU</name>